<name>A0ACB9VWX4_CHAAC</name>
<dbReference type="Proteomes" id="UP001057452">
    <property type="component" value="Chromosome 15"/>
</dbReference>
<comment type="caution">
    <text evidence="1">The sequence shown here is derived from an EMBL/GenBank/DDBJ whole genome shotgun (WGS) entry which is preliminary data.</text>
</comment>
<gene>
    <name evidence="1" type="ORF">KUCAC02_026356</name>
</gene>
<accession>A0ACB9VWX4</accession>
<sequence length="112" mass="12493">WMGSSAGHKAPQMKKEERKQRGIGITSFSASPSTASVLVPVLYERILSQLFGTCTQPNPDSSNQSPVITKSPAMFMTHPQKSAFKIRLWSDYSLGALRDRILSISIFHLEKR</sequence>
<evidence type="ECO:0000313" key="1">
    <source>
        <dbReference type="EMBL" id="KAI4804740.1"/>
    </source>
</evidence>
<organism evidence="1 2">
    <name type="scientific">Chaenocephalus aceratus</name>
    <name type="common">Blackfin icefish</name>
    <name type="synonym">Chaenichthys aceratus</name>
    <dbReference type="NCBI Taxonomy" id="36190"/>
    <lineage>
        <taxon>Eukaryota</taxon>
        <taxon>Metazoa</taxon>
        <taxon>Chordata</taxon>
        <taxon>Craniata</taxon>
        <taxon>Vertebrata</taxon>
        <taxon>Euteleostomi</taxon>
        <taxon>Actinopterygii</taxon>
        <taxon>Neopterygii</taxon>
        <taxon>Teleostei</taxon>
        <taxon>Neoteleostei</taxon>
        <taxon>Acanthomorphata</taxon>
        <taxon>Eupercaria</taxon>
        <taxon>Perciformes</taxon>
        <taxon>Notothenioidei</taxon>
        <taxon>Channichthyidae</taxon>
        <taxon>Chaenocephalus</taxon>
    </lineage>
</organism>
<protein>
    <submittedName>
        <fullName evidence="1">Uncharacterized protein</fullName>
    </submittedName>
</protein>
<keyword evidence="2" id="KW-1185">Reference proteome</keyword>
<feature type="non-terminal residue" evidence="1">
    <location>
        <position position="1"/>
    </location>
</feature>
<reference evidence="1" key="1">
    <citation type="submission" date="2022-05" db="EMBL/GenBank/DDBJ databases">
        <title>Chromosome-level genome of Chaenocephalus aceratus.</title>
        <authorList>
            <person name="Park H."/>
        </authorList>
    </citation>
    <scope>NUCLEOTIDE SEQUENCE</scope>
    <source>
        <strain evidence="1">KU_202001</strain>
    </source>
</reference>
<feature type="non-terminal residue" evidence="1">
    <location>
        <position position="112"/>
    </location>
</feature>
<proteinExistence type="predicted"/>
<dbReference type="EMBL" id="CM043799">
    <property type="protein sequence ID" value="KAI4804740.1"/>
    <property type="molecule type" value="Genomic_DNA"/>
</dbReference>
<evidence type="ECO:0000313" key="2">
    <source>
        <dbReference type="Proteomes" id="UP001057452"/>
    </source>
</evidence>